<feature type="region of interest" description="Disordered" evidence="1">
    <location>
        <begin position="453"/>
        <end position="522"/>
    </location>
</feature>
<dbReference type="OrthoDB" id="260830at2"/>
<evidence type="ECO:0000313" key="3">
    <source>
        <dbReference type="EMBL" id="EMI56131.1"/>
    </source>
</evidence>
<dbReference type="AlphaFoldDB" id="M5UE43"/>
<evidence type="ECO:0000256" key="1">
    <source>
        <dbReference type="SAM" id="MobiDB-lite"/>
    </source>
</evidence>
<dbReference type="InterPro" id="IPR011992">
    <property type="entry name" value="EF-hand-dom_pair"/>
</dbReference>
<reference evidence="3 4" key="1">
    <citation type="journal article" date="2013" name="Mar. Genomics">
        <title>Expression of sulfatases in Rhodopirellula baltica and the diversity of sulfatases in the genus Rhodopirellula.</title>
        <authorList>
            <person name="Wegner C.E."/>
            <person name="Richter-Heitmann T."/>
            <person name="Klindworth A."/>
            <person name="Klockow C."/>
            <person name="Richter M."/>
            <person name="Achstetter T."/>
            <person name="Glockner F.O."/>
            <person name="Harder J."/>
        </authorList>
    </citation>
    <scope>NUCLEOTIDE SEQUENCE [LARGE SCALE GENOMIC DNA]</scope>
    <source>
        <strain evidence="3 4">SM41</strain>
    </source>
</reference>
<dbReference type="InterPro" id="IPR018247">
    <property type="entry name" value="EF_Hand_1_Ca_BS"/>
</dbReference>
<accession>M5UE43</accession>
<dbReference type="PROSITE" id="PS00018">
    <property type="entry name" value="EF_HAND_1"/>
    <property type="match status" value="5"/>
</dbReference>
<feature type="compositionally biased region" description="Basic and acidic residues" evidence="1">
    <location>
        <begin position="139"/>
        <end position="149"/>
    </location>
</feature>
<dbReference type="SUPFAM" id="SSF47473">
    <property type="entry name" value="EF-hand"/>
    <property type="match status" value="1"/>
</dbReference>
<evidence type="ECO:0000259" key="2">
    <source>
        <dbReference type="Pfam" id="PF13202"/>
    </source>
</evidence>
<dbReference type="GO" id="GO:0005509">
    <property type="term" value="F:calcium ion binding"/>
    <property type="evidence" value="ECO:0007669"/>
    <property type="project" value="InterPro"/>
</dbReference>
<organism evidence="3 4">
    <name type="scientific">Rhodopirellula sallentina SM41</name>
    <dbReference type="NCBI Taxonomy" id="1263870"/>
    <lineage>
        <taxon>Bacteria</taxon>
        <taxon>Pseudomonadati</taxon>
        <taxon>Planctomycetota</taxon>
        <taxon>Planctomycetia</taxon>
        <taxon>Pirellulales</taxon>
        <taxon>Pirellulaceae</taxon>
        <taxon>Rhodopirellula</taxon>
    </lineage>
</organism>
<gene>
    <name evidence="3" type="ORF">RSSM_02466</name>
</gene>
<feature type="compositionally biased region" description="Low complexity" evidence="1">
    <location>
        <begin position="458"/>
        <end position="470"/>
    </location>
</feature>
<dbReference type="InterPro" id="IPR002048">
    <property type="entry name" value="EF_hand_dom"/>
</dbReference>
<comment type="caution">
    <text evidence="3">The sequence shown here is derived from an EMBL/GenBank/DDBJ whole genome shotgun (WGS) entry which is preliminary data.</text>
</comment>
<feature type="domain" description="EF-hand" evidence="2">
    <location>
        <begin position="501"/>
        <end position="518"/>
    </location>
</feature>
<dbReference type="Pfam" id="PF13202">
    <property type="entry name" value="EF-hand_5"/>
    <property type="match status" value="2"/>
</dbReference>
<dbReference type="Proteomes" id="UP000011885">
    <property type="component" value="Unassembled WGS sequence"/>
</dbReference>
<evidence type="ECO:0000313" key="4">
    <source>
        <dbReference type="Proteomes" id="UP000011885"/>
    </source>
</evidence>
<dbReference type="Gene3D" id="1.10.238.10">
    <property type="entry name" value="EF-hand"/>
    <property type="match status" value="1"/>
</dbReference>
<feature type="domain" description="EF-hand" evidence="2">
    <location>
        <begin position="476"/>
        <end position="494"/>
    </location>
</feature>
<dbReference type="PATRIC" id="fig|1263870.3.peg.2623"/>
<keyword evidence="4" id="KW-1185">Reference proteome</keyword>
<protein>
    <submittedName>
        <fullName evidence="3">Calmodulin</fullName>
    </submittedName>
</protein>
<feature type="compositionally biased region" description="Polar residues" evidence="1">
    <location>
        <begin position="150"/>
        <end position="166"/>
    </location>
</feature>
<sequence>MTVGANLFFTQSSLQSILHRAASRAFMTVALLVTCGAPPPILAGEASVPMARTATTGDDTSMISTGVYNSAIAEANRRLLDYDADANGQWSQPTTRNVDNHSVVPLELRTPRGVIQISLSVFIDGNTPQQHVEKLLSETIDRADGHSNEKTITSNETSQSENPTQTQDEDATSAVRPKAYVRDSVLTKLERFVSATGTVDVDKDELRWMLDQWRPGPVWLIARDAVSPPRPAFEPLLTWLDRDRDGNLSSDEIASLPEQLKRLDNDRNRIVSTAELQSAVARDRRPPIHSAARTQWNLRWAKPTSESSANTTLATLIATANVRSSGTTPPADEPEQTSRLTVQSDTTDVFGNGNHVSVTIADSHGPMRVHFTAYESPELSPVARCQFSIAAFLGDQPLWNHLDQNADGRLVELEQRAAVDRLMQLDRNDDRSITPDEWPVSFHVVISQGNSATVNLDTSTPRSPTSPTAPDVQTPDWFVGMDTNRDGSLSQDEFLGSPNRFGEYDVNKDGLITPAELTTDDQ</sequence>
<feature type="region of interest" description="Disordered" evidence="1">
    <location>
        <begin position="139"/>
        <end position="176"/>
    </location>
</feature>
<dbReference type="EMBL" id="ANOH01000169">
    <property type="protein sequence ID" value="EMI56131.1"/>
    <property type="molecule type" value="Genomic_DNA"/>
</dbReference>
<name>M5UE43_9BACT</name>
<proteinExistence type="predicted"/>
<dbReference type="RefSeq" id="WP_008678151.1">
    <property type="nucleotide sequence ID" value="NZ_ANOH01000169.1"/>
</dbReference>